<comment type="caution">
    <text evidence="2">The sequence shown here is derived from an EMBL/GenBank/DDBJ whole genome shotgun (WGS) entry which is preliminary data.</text>
</comment>
<dbReference type="InterPro" id="IPR036291">
    <property type="entry name" value="NAD(P)-bd_dom_sf"/>
</dbReference>
<dbReference type="PANTHER" id="PTHR48099">
    <property type="entry name" value="C-1-TETRAHYDROFOLATE SYNTHASE, CYTOPLASMIC-RELATED"/>
    <property type="match status" value="1"/>
</dbReference>
<dbReference type="GO" id="GO:0035999">
    <property type="term" value="P:tetrahydrofolate interconversion"/>
    <property type="evidence" value="ECO:0007669"/>
    <property type="project" value="TreeGrafter"/>
</dbReference>
<evidence type="ECO:0000313" key="2">
    <source>
        <dbReference type="EMBL" id="CAB9507162.1"/>
    </source>
</evidence>
<reference evidence="2" key="1">
    <citation type="submission" date="2020-06" db="EMBL/GenBank/DDBJ databases">
        <authorList>
            <consortium name="Plant Systems Biology data submission"/>
        </authorList>
    </citation>
    <scope>NUCLEOTIDE SEQUENCE</scope>
    <source>
        <strain evidence="2">D6</strain>
    </source>
</reference>
<dbReference type="GO" id="GO:0004487">
    <property type="term" value="F:methylenetetrahydrofolate dehydrogenase (NAD+) activity"/>
    <property type="evidence" value="ECO:0007669"/>
    <property type="project" value="TreeGrafter"/>
</dbReference>
<sequence>MSAAIRPSPLAPALALRRFVRCRSCIAGKPLRKQLSGLTAAVEDPWSALGRNNRIVDVSGLADQMRQEVRDYTGQLQLQQRRPIRLAGIFATQAMTESQRVEAEVYATHISQTLQEDGLAYEHVECRGSQPADVDAAIQKMNQRSDVHGILVYYPIFKNMRHQHNRPRQYLNASTGVYYKSCDDYLRDRVHPAKDVEGLGHGYNSRYHFRARARRGDHSNIYVPCTALAVARILETYHPLEHHPNGNAWKDVTVTVVNRSEIFGRPLAAMLALKGAHVFSVDENSILKFCPNGRMKRLSHLDHHQHPQAVSLEWCLQQSNIAVTGVPSPQFSLPLDALLAEKSSSSDTAVTIVNVSEFDNVMEEDVLERPDDDNITFIPSVGKVTVAALEHNLLNLHKQQQQQPHY</sequence>
<dbReference type="Gene3D" id="3.40.50.720">
    <property type="entry name" value="NAD(P)-binding Rossmann-like Domain"/>
    <property type="match status" value="1"/>
</dbReference>
<protein>
    <submittedName>
        <fullName evidence="2">Methylenetetrahydrofolate dehydrogenase [NAD(+)]</fullName>
    </submittedName>
</protein>
<dbReference type="InterPro" id="IPR020630">
    <property type="entry name" value="THF_DH/CycHdrlase_cat_dom"/>
</dbReference>
<proteinExistence type="predicted"/>
<dbReference type="GO" id="GO:0004488">
    <property type="term" value="F:methylenetetrahydrofolate dehydrogenase (NADP+) activity"/>
    <property type="evidence" value="ECO:0007669"/>
    <property type="project" value="InterPro"/>
</dbReference>
<dbReference type="OrthoDB" id="41403at2759"/>
<dbReference type="GO" id="GO:0005829">
    <property type="term" value="C:cytosol"/>
    <property type="evidence" value="ECO:0007669"/>
    <property type="project" value="TreeGrafter"/>
</dbReference>
<dbReference type="GO" id="GO:0004477">
    <property type="term" value="F:methenyltetrahydrofolate cyclohydrolase activity"/>
    <property type="evidence" value="ECO:0007669"/>
    <property type="project" value="TreeGrafter"/>
</dbReference>
<dbReference type="SUPFAM" id="SSF53223">
    <property type="entry name" value="Aminoacid dehydrogenase-like, N-terminal domain"/>
    <property type="match status" value="1"/>
</dbReference>
<keyword evidence="3" id="KW-1185">Reference proteome</keyword>
<dbReference type="PANTHER" id="PTHR48099:SF3">
    <property type="entry name" value="METHYLENETETRAHYDROFOLATE DEHYDROGENASE [NAD(+)]"/>
    <property type="match status" value="1"/>
</dbReference>
<evidence type="ECO:0000313" key="3">
    <source>
        <dbReference type="Proteomes" id="UP001153069"/>
    </source>
</evidence>
<dbReference type="Proteomes" id="UP001153069">
    <property type="component" value="Unassembled WGS sequence"/>
</dbReference>
<dbReference type="AlphaFoldDB" id="A0A9N8HBW9"/>
<dbReference type="GO" id="GO:0009113">
    <property type="term" value="P:purine nucleobase biosynthetic process"/>
    <property type="evidence" value="ECO:0007669"/>
    <property type="project" value="TreeGrafter"/>
</dbReference>
<feature type="domain" description="Tetrahydrofolate dehydrogenase/cyclohydrolase catalytic" evidence="1">
    <location>
        <begin position="58"/>
        <end position="163"/>
    </location>
</feature>
<dbReference type="InterPro" id="IPR046346">
    <property type="entry name" value="Aminoacid_DH-like_N_sf"/>
</dbReference>
<dbReference type="SUPFAM" id="SSF51735">
    <property type="entry name" value="NAD(P)-binding Rossmann-fold domains"/>
    <property type="match status" value="1"/>
</dbReference>
<gene>
    <name evidence="2" type="ORF">SEMRO_295_G110410.1</name>
</gene>
<dbReference type="EMBL" id="CAICTM010000294">
    <property type="protein sequence ID" value="CAB9507162.1"/>
    <property type="molecule type" value="Genomic_DNA"/>
</dbReference>
<name>A0A9N8HBW9_9STRA</name>
<dbReference type="Pfam" id="PF00763">
    <property type="entry name" value="THF_DHG_CYH"/>
    <property type="match status" value="1"/>
</dbReference>
<organism evidence="2 3">
    <name type="scientific">Seminavis robusta</name>
    <dbReference type="NCBI Taxonomy" id="568900"/>
    <lineage>
        <taxon>Eukaryota</taxon>
        <taxon>Sar</taxon>
        <taxon>Stramenopiles</taxon>
        <taxon>Ochrophyta</taxon>
        <taxon>Bacillariophyta</taxon>
        <taxon>Bacillariophyceae</taxon>
        <taxon>Bacillariophycidae</taxon>
        <taxon>Naviculales</taxon>
        <taxon>Naviculaceae</taxon>
        <taxon>Seminavis</taxon>
    </lineage>
</organism>
<dbReference type="Gene3D" id="3.40.50.10860">
    <property type="entry name" value="Leucine Dehydrogenase, chain A, domain 1"/>
    <property type="match status" value="1"/>
</dbReference>
<evidence type="ECO:0000259" key="1">
    <source>
        <dbReference type="Pfam" id="PF00763"/>
    </source>
</evidence>
<accession>A0A9N8HBW9</accession>